<reference evidence="7" key="1">
    <citation type="submission" date="2020-03" db="EMBL/GenBank/DDBJ databases">
        <title>Draft Genome Sequence of Cylindrodendrum hubeiense.</title>
        <authorList>
            <person name="Buettner E."/>
            <person name="Kellner H."/>
        </authorList>
    </citation>
    <scope>NUCLEOTIDE SEQUENCE</scope>
    <source>
        <strain evidence="7">IHI 201604</strain>
    </source>
</reference>
<comment type="similarity">
    <text evidence="3">Belongs to the misato family.</text>
</comment>
<comment type="caution">
    <text evidence="7">The sequence shown here is derived from an EMBL/GenBank/DDBJ whole genome shotgun (WGS) entry which is preliminary data.</text>
</comment>
<dbReference type="SUPFAM" id="SSF52490">
    <property type="entry name" value="Tubulin nucleotide-binding domain-like"/>
    <property type="match status" value="1"/>
</dbReference>
<proteinExistence type="inferred from homology"/>
<dbReference type="OrthoDB" id="271881at2759"/>
<dbReference type="Proteomes" id="UP000722485">
    <property type="component" value="Unassembled WGS sequence"/>
</dbReference>
<dbReference type="PANTHER" id="PTHR13391:SF0">
    <property type="entry name" value="PROTEIN MISATO HOMOLOG 1"/>
    <property type="match status" value="1"/>
</dbReference>
<dbReference type="AlphaFoldDB" id="A0A9P5L908"/>
<evidence type="ECO:0000256" key="2">
    <source>
        <dbReference type="ARBA" id="ARBA00004173"/>
    </source>
</evidence>
<dbReference type="InterPro" id="IPR029209">
    <property type="entry name" value="DML1/Misato_tubulin"/>
</dbReference>
<dbReference type="EMBL" id="JAANBB010000602">
    <property type="protein sequence ID" value="KAF7538318.1"/>
    <property type="molecule type" value="Genomic_DNA"/>
</dbReference>
<feature type="domain" description="DML1/Misato tubulin" evidence="6">
    <location>
        <begin position="136"/>
        <end position="321"/>
    </location>
</feature>
<protein>
    <recommendedName>
        <fullName evidence="9">Protein DML1</fullName>
    </recommendedName>
</protein>
<accession>A0A9P5L908</accession>
<dbReference type="Gene3D" id="3.40.50.1440">
    <property type="entry name" value="Tubulin/FtsZ, GTPase domain"/>
    <property type="match status" value="1"/>
</dbReference>
<evidence type="ECO:0000256" key="4">
    <source>
        <dbReference type="ARBA" id="ARBA00023128"/>
    </source>
</evidence>
<dbReference type="Pfam" id="PF10644">
    <property type="entry name" value="Misat_Tub_SegII"/>
    <property type="match status" value="2"/>
</dbReference>
<dbReference type="CDD" id="cd06060">
    <property type="entry name" value="misato"/>
    <property type="match status" value="1"/>
</dbReference>
<evidence type="ECO:0000313" key="8">
    <source>
        <dbReference type="Proteomes" id="UP000722485"/>
    </source>
</evidence>
<dbReference type="GO" id="GO:0007005">
    <property type="term" value="P:mitochondrion organization"/>
    <property type="evidence" value="ECO:0007669"/>
    <property type="project" value="InterPro"/>
</dbReference>
<dbReference type="PANTHER" id="PTHR13391">
    <property type="entry name" value="MITOCHONDRIAL DISTRIBUTION REGULATOR MISATO"/>
    <property type="match status" value="1"/>
</dbReference>
<evidence type="ECO:0000259" key="6">
    <source>
        <dbReference type="Pfam" id="PF14881"/>
    </source>
</evidence>
<evidence type="ECO:0000259" key="5">
    <source>
        <dbReference type="Pfam" id="PF10644"/>
    </source>
</evidence>
<dbReference type="InterPro" id="IPR036525">
    <property type="entry name" value="Tubulin/FtsZ_GTPase_sf"/>
</dbReference>
<evidence type="ECO:0000256" key="1">
    <source>
        <dbReference type="ARBA" id="ARBA00003757"/>
    </source>
</evidence>
<feature type="domain" description="Misato Segment II tubulin-like" evidence="5">
    <location>
        <begin position="2"/>
        <end position="34"/>
    </location>
</feature>
<feature type="domain" description="Misato Segment II tubulin-like" evidence="5">
    <location>
        <begin position="42"/>
        <end position="131"/>
    </location>
</feature>
<keyword evidence="8" id="KW-1185">Reference proteome</keyword>
<evidence type="ECO:0000256" key="3">
    <source>
        <dbReference type="ARBA" id="ARBA00008507"/>
    </source>
</evidence>
<keyword evidence="4" id="KW-0496">Mitochondrion</keyword>
<dbReference type="Pfam" id="PF14881">
    <property type="entry name" value="Tubulin_3"/>
    <property type="match status" value="1"/>
</dbReference>
<comment type="subcellular location">
    <subcellularLocation>
        <location evidence="2">Mitochondrion</location>
    </subcellularLocation>
</comment>
<dbReference type="GO" id="GO:0005739">
    <property type="term" value="C:mitochondrion"/>
    <property type="evidence" value="ECO:0007669"/>
    <property type="project" value="UniProtKB-SubCell"/>
</dbReference>
<name>A0A9P5L908_9HYPO</name>
<gene>
    <name evidence="7" type="ORF">G7Z17_g12668</name>
</gene>
<organism evidence="7 8">
    <name type="scientific">Cylindrodendrum hubeiense</name>
    <dbReference type="NCBI Taxonomy" id="595255"/>
    <lineage>
        <taxon>Eukaryota</taxon>
        <taxon>Fungi</taxon>
        <taxon>Dikarya</taxon>
        <taxon>Ascomycota</taxon>
        <taxon>Pezizomycotina</taxon>
        <taxon>Sordariomycetes</taxon>
        <taxon>Hypocreomycetidae</taxon>
        <taxon>Hypocreales</taxon>
        <taxon>Nectriaceae</taxon>
        <taxon>Cylindrodendrum</taxon>
    </lineage>
</organism>
<dbReference type="InterPro" id="IPR019605">
    <property type="entry name" value="Misato_II_tubulin-like"/>
</dbReference>
<sequence>MREIITLQLGQLSNYTATHFWNTQVEQLPTTSSAKTVTDQPQESYFTYAADEESPVDHNVHWRAGVGADGSDTFLPRTVIYDLKGGFGSLRKINALYEPESEATPGALWSGPSVVQKQQPLEANAYQQSLDSGSQAPQLTTSTVRYWSDFSRAYFHPRSLVQLYDFELNSTTMPFERFAMGSELYNVLDREHELVDRDWRPFAEEADQMQGIQVFTSIDDAWGGFASSYIESLRDEYPKTCIWVWGLQSPMLGIPRSKRQLRLVNTAHSIDQLCAQATTLVPVALPETDFPAGISMDSRSQWHTSAAMATAIETATLQTRLTQGTADQPVSLDYMAESLNPAGNQPLASMEMSLAPETDAPDGDRIDIDFFQIGRGGLGRQRDREARIFGQVFSCRALGPKGDEQQDLPGHQGRPVIGSPVIRKYESSLRFPLLDSYPRIYPRAADQQDIAVLTNLSSNTFMAPRIKTLRTESTRFVGVEEREALNNGLAELAEAYREDWSSGSDDDDDDI</sequence>
<evidence type="ECO:0008006" key="9">
    <source>
        <dbReference type="Google" id="ProtNLM"/>
    </source>
</evidence>
<evidence type="ECO:0000313" key="7">
    <source>
        <dbReference type="EMBL" id="KAF7538318.1"/>
    </source>
</evidence>
<dbReference type="InterPro" id="IPR049942">
    <property type="entry name" value="DML1/Misato"/>
</dbReference>
<comment type="function">
    <text evidence="1">Involved in the partitioning of the mitochondrial organelle and mitochondrial DNA (mtDNA) inheritance.</text>
</comment>